<dbReference type="RefSeq" id="WP_054762798.1">
    <property type="nucleotide sequence ID" value="NZ_AYYR01000089.1"/>
</dbReference>
<reference evidence="2 3" key="1">
    <citation type="journal article" date="2015" name="Genome Announc.">
        <title>Expanding the biotechnology potential of lactobacilli through comparative genomics of 213 strains and associated genera.</title>
        <authorList>
            <person name="Sun Z."/>
            <person name="Harris H.M."/>
            <person name="McCann A."/>
            <person name="Guo C."/>
            <person name="Argimon S."/>
            <person name="Zhang W."/>
            <person name="Yang X."/>
            <person name="Jeffery I.B."/>
            <person name="Cooney J.C."/>
            <person name="Kagawa T.F."/>
            <person name="Liu W."/>
            <person name="Song Y."/>
            <person name="Salvetti E."/>
            <person name="Wrobel A."/>
            <person name="Rasinkangas P."/>
            <person name="Parkhill J."/>
            <person name="Rea M.C."/>
            <person name="O'Sullivan O."/>
            <person name="Ritari J."/>
            <person name="Douillard F.P."/>
            <person name="Paul Ross R."/>
            <person name="Yang R."/>
            <person name="Briner A.E."/>
            <person name="Felis G.E."/>
            <person name="de Vos W.M."/>
            <person name="Barrangou R."/>
            <person name="Klaenhammer T.R."/>
            <person name="Caufield P.W."/>
            <person name="Cui Y."/>
            <person name="Zhang H."/>
            <person name="O'Toole P.W."/>
        </authorList>
    </citation>
    <scope>NUCLEOTIDE SEQUENCE [LARGE SCALE GENOMIC DNA]</scope>
    <source>
        <strain evidence="2 3">DSM 20515</strain>
    </source>
</reference>
<dbReference type="GO" id="GO:0006979">
    <property type="term" value="P:response to oxidative stress"/>
    <property type="evidence" value="ECO:0007669"/>
    <property type="project" value="InterPro"/>
</dbReference>
<dbReference type="InterPro" id="IPR019953">
    <property type="entry name" value="OHR"/>
</dbReference>
<accession>A0A0R2B8S4</accession>
<proteinExistence type="inferred from homology"/>
<evidence type="ECO:0000256" key="1">
    <source>
        <dbReference type="ARBA" id="ARBA00007378"/>
    </source>
</evidence>
<dbReference type="PATRIC" id="fig|1423733.4.peg.282"/>
<name>A0A0R2B8S4_SECCO</name>
<dbReference type="PANTHER" id="PTHR33797:SF2">
    <property type="entry name" value="ORGANIC HYDROPEROXIDE RESISTANCE PROTEIN-LIKE"/>
    <property type="match status" value="1"/>
</dbReference>
<dbReference type="AlphaFoldDB" id="A0A0R2B8S4"/>
<organism evidence="2 3">
    <name type="scientific">Secundilactobacillus collinoides DSM 20515 = JCM 1123</name>
    <dbReference type="NCBI Taxonomy" id="1423733"/>
    <lineage>
        <taxon>Bacteria</taxon>
        <taxon>Bacillati</taxon>
        <taxon>Bacillota</taxon>
        <taxon>Bacilli</taxon>
        <taxon>Lactobacillales</taxon>
        <taxon>Lactobacillaceae</taxon>
        <taxon>Secundilactobacillus</taxon>
    </lineage>
</organism>
<dbReference type="STRING" id="33960.TY91_00025"/>
<evidence type="ECO:0000313" key="3">
    <source>
        <dbReference type="Proteomes" id="UP000051845"/>
    </source>
</evidence>
<sequence length="151" mass="16427">MDKKFIKKYETDAINHDGLNGYASVPGGVSVAVSNPLNEKMPGANPEQLLGLSLSTCMGATLQAIEKENNLPHRAQIHVHVTMVKGTAGLEFLVDARVFIPHLSRAQVVDFVRQAEKRCPVSKLLSGSENYTIHVVDGFDDDQIAAGEMVR</sequence>
<dbReference type="EMBL" id="AYYR01000089">
    <property type="protein sequence ID" value="KRM74260.1"/>
    <property type="molecule type" value="Genomic_DNA"/>
</dbReference>
<dbReference type="Gene3D" id="3.30.300.20">
    <property type="match status" value="1"/>
</dbReference>
<dbReference type="PANTHER" id="PTHR33797">
    <property type="entry name" value="ORGANIC HYDROPEROXIDE RESISTANCE PROTEIN-LIKE"/>
    <property type="match status" value="1"/>
</dbReference>
<gene>
    <name evidence="2" type="ORF">FC82_GL000259</name>
</gene>
<dbReference type="InterPro" id="IPR003718">
    <property type="entry name" value="OsmC/Ohr_fam"/>
</dbReference>
<dbReference type="SUPFAM" id="SSF82784">
    <property type="entry name" value="OsmC-like"/>
    <property type="match status" value="1"/>
</dbReference>
<dbReference type="Proteomes" id="UP000051845">
    <property type="component" value="Unassembled WGS sequence"/>
</dbReference>
<dbReference type="InterPro" id="IPR015946">
    <property type="entry name" value="KH_dom-like_a/b"/>
</dbReference>
<evidence type="ECO:0000313" key="2">
    <source>
        <dbReference type="EMBL" id="KRM74260.1"/>
    </source>
</evidence>
<dbReference type="Pfam" id="PF02566">
    <property type="entry name" value="OsmC"/>
    <property type="match status" value="1"/>
</dbReference>
<comment type="caution">
    <text evidence="2">The sequence shown here is derived from an EMBL/GenBank/DDBJ whole genome shotgun (WGS) entry which is preliminary data.</text>
</comment>
<protein>
    <submittedName>
        <fullName evidence="2">Redox protein, regulator of disulfide bond formation</fullName>
    </submittedName>
</protein>
<comment type="similarity">
    <text evidence="1">Belongs to the OsmC/Ohr family.</text>
</comment>
<dbReference type="InterPro" id="IPR036102">
    <property type="entry name" value="OsmC/Ohrsf"/>
</dbReference>